<dbReference type="InterPro" id="IPR021109">
    <property type="entry name" value="Peptidase_aspartic_dom_sf"/>
</dbReference>
<proteinExistence type="predicted"/>
<sequence length="141" mass="15677">MNPLQLLNAIQAETHRGLMYVEMAMGGQKVVVSVDSGTTHNFVSTREATRLGLKLSKDDTLLHGGLSKPPKKPSKEETVSALQVEKGLRKEQLTYVAALIEIKPEKMVEVPNEIVPILQEYANVMPSELPKKLPPWRPTDH</sequence>
<evidence type="ECO:0000313" key="1">
    <source>
        <dbReference type="EMBL" id="RVW38646.1"/>
    </source>
</evidence>
<accession>A0A438DT14</accession>
<protein>
    <submittedName>
        <fullName evidence="1">Uncharacterized protein</fullName>
    </submittedName>
</protein>
<name>A0A438DT14_VITVI</name>
<comment type="caution">
    <text evidence="1">The sequence shown here is derived from an EMBL/GenBank/DDBJ whole genome shotgun (WGS) entry which is preliminary data.</text>
</comment>
<reference evidence="1 2" key="1">
    <citation type="journal article" date="2018" name="PLoS Genet.">
        <title>Population sequencing reveals clonal diversity and ancestral inbreeding in the grapevine cultivar Chardonnay.</title>
        <authorList>
            <person name="Roach M.J."/>
            <person name="Johnson D.L."/>
            <person name="Bohlmann J."/>
            <person name="van Vuuren H.J."/>
            <person name="Jones S.J."/>
            <person name="Pretorius I.S."/>
            <person name="Schmidt S.A."/>
            <person name="Borneman A.R."/>
        </authorList>
    </citation>
    <scope>NUCLEOTIDE SEQUENCE [LARGE SCALE GENOMIC DNA]</scope>
    <source>
        <strain evidence="2">cv. Chardonnay</strain>
        <tissue evidence="1">Leaf</tissue>
    </source>
</reference>
<dbReference type="Proteomes" id="UP000288805">
    <property type="component" value="Unassembled WGS sequence"/>
</dbReference>
<gene>
    <name evidence="1" type="ORF">CK203_077499</name>
</gene>
<dbReference type="AlphaFoldDB" id="A0A438DT14"/>
<evidence type="ECO:0000313" key="2">
    <source>
        <dbReference type="Proteomes" id="UP000288805"/>
    </source>
</evidence>
<dbReference type="EMBL" id="QGNW01001503">
    <property type="protein sequence ID" value="RVW38646.1"/>
    <property type="molecule type" value="Genomic_DNA"/>
</dbReference>
<dbReference type="Gene3D" id="2.40.70.10">
    <property type="entry name" value="Acid Proteases"/>
    <property type="match status" value="1"/>
</dbReference>
<organism evidence="1 2">
    <name type="scientific">Vitis vinifera</name>
    <name type="common">Grape</name>
    <dbReference type="NCBI Taxonomy" id="29760"/>
    <lineage>
        <taxon>Eukaryota</taxon>
        <taxon>Viridiplantae</taxon>
        <taxon>Streptophyta</taxon>
        <taxon>Embryophyta</taxon>
        <taxon>Tracheophyta</taxon>
        <taxon>Spermatophyta</taxon>
        <taxon>Magnoliopsida</taxon>
        <taxon>eudicotyledons</taxon>
        <taxon>Gunneridae</taxon>
        <taxon>Pentapetalae</taxon>
        <taxon>rosids</taxon>
        <taxon>Vitales</taxon>
        <taxon>Vitaceae</taxon>
        <taxon>Viteae</taxon>
        <taxon>Vitis</taxon>
    </lineage>
</organism>